<reference evidence="5" key="1">
    <citation type="journal article" date="2013" name="PLoS ONE">
        <title>Metagenomic insights into the carbohydrate-active enzymes carried by the microorganisms adhering to solid digesta in the rumen of cows.</title>
        <authorList>
            <person name="Wang L."/>
            <person name="Hatem A."/>
            <person name="Catalyurek U.V."/>
            <person name="Morrison M."/>
            <person name="Yu Z."/>
        </authorList>
    </citation>
    <scope>NUCLEOTIDE SEQUENCE</scope>
</reference>
<dbReference type="InterPro" id="IPR028082">
    <property type="entry name" value="Peripla_BP_I"/>
</dbReference>
<evidence type="ECO:0000256" key="1">
    <source>
        <dbReference type="ARBA" id="ARBA00023015"/>
    </source>
</evidence>
<dbReference type="AlphaFoldDB" id="W0FKC5"/>
<dbReference type="Gene3D" id="3.40.50.2300">
    <property type="match status" value="2"/>
</dbReference>
<dbReference type="PANTHER" id="PTHR30146:SF109">
    <property type="entry name" value="HTH-TYPE TRANSCRIPTIONAL REGULATOR GALS"/>
    <property type="match status" value="1"/>
</dbReference>
<dbReference type="InterPro" id="IPR046335">
    <property type="entry name" value="LacI/GalR-like_sensor"/>
</dbReference>
<proteinExistence type="predicted"/>
<sequence length="196" mass="21327">MKALKENGIPFVVIGGTDEPDVVQIDNDHISACSELTSIILMKGTDKLAFICGNSAQVVNQTRREGFVKGLEKCGKSVKDALFYMDCDSAAQIERATDEAIRSGAECIICADDYIANSVLVKLSRDGKEVPKDIKIASFYNSALLEHNRPPVTSIQYDPRQLGFEAARTLIAMIGGEQVQPKKLLGYEVVLKGSTL</sequence>
<dbReference type="SUPFAM" id="SSF53822">
    <property type="entry name" value="Periplasmic binding protein-like I"/>
    <property type="match status" value="1"/>
</dbReference>
<dbReference type="GO" id="GO:0000976">
    <property type="term" value="F:transcription cis-regulatory region binding"/>
    <property type="evidence" value="ECO:0007669"/>
    <property type="project" value="TreeGrafter"/>
</dbReference>
<protein>
    <submittedName>
        <fullName evidence="5">LacI family transcriptional regulator</fullName>
    </submittedName>
</protein>
<evidence type="ECO:0000256" key="3">
    <source>
        <dbReference type="ARBA" id="ARBA00023163"/>
    </source>
</evidence>
<dbReference type="Pfam" id="PF13377">
    <property type="entry name" value="Peripla_BP_3"/>
    <property type="match status" value="1"/>
</dbReference>
<keyword evidence="3" id="KW-0804">Transcription</keyword>
<keyword evidence="2" id="KW-0238">DNA-binding</keyword>
<evidence type="ECO:0000259" key="4">
    <source>
        <dbReference type="Pfam" id="PF13377"/>
    </source>
</evidence>
<dbReference type="EMBL" id="KC246778">
    <property type="protein sequence ID" value="AHF23879.1"/>
    <property type="molecule type" value="Genomic_DNA"/>
</dbReference>
<name>W0FKC5_9BACT</name>
<dbReference type="GO" id="GO:0003700">
    <property type="term" value="F:DNA-binding transcription factor activity"/>
    <property type="evidence" value="ECO:0007669"/>
    <property type="project" value="TreeGrafter"/>
</dbReference>
<organism evidence="5">
    <name type="scientific">uncultured bacterium Contig1759</name>
    <dbReference type="NCBI Taxonomy" id="1393502"/>
    <lineage>
        <taxon>Bacteria</taxon>
        <taxon>environmental samples</taxon>
    </lineage>
</organism>
<accession>W0FKC5</accession>
<dbReference type="PANTHER" id="PTHR30146">
    <property type="entry name" value="LACI-RELATED TRANSCRIPTIONAL REPRESSOR"/>
    <property type="match status" value="1"/>
</dbReference>
<keyword evidence="1" id="KW-0805">Transcription regulation</keyword>
<evidence type="ECO:0000313" key="5">
    <source>
        <dbReference type="EMBL" id="AHF23879.1"/>
    </source>
</evidence>
<evidence type="ECO:0000256" key="2">
    <source>
        <dbReference type="ARBA" id="ARBA00023125"/>
    </source>
</evidence>
<feature type="domain" description="Transcriptional regulator LacI/GalR-like sensor" evidence="4">
    <location>
        <begin position="43"/>
        <end position="195"/>
    </location>
</feature>